<feature type="compositionally biased region" description="Low complexity" evidence="7">
    <location>
        <begin position="83"/>
        <end position="94"/>
    </location>
</feature>
<evidence type="ECO:0000256" key="3">
    <source>
        <dbReference type="ARBA" id="ARBA00022771"/>
    </source>
</evidence>
<feature type="compositionally biased region" description="Polar residues" evidence="7">
    <location>
        <begin position="295"/>
        <end position="314"/>
    </location>
</feature>
<dbReference type="OrthoDB" id="515401at2759"/>
<feature type="compositionally biased region" description="Gly residues" evidence="7">
    <location>
        <begin position="95"/>
        <end position="107"/>
    </location>
</feature>
<dbReference type="GO" id="GO:0000978">
    <property type="term" value="F:RNA polymerase II cis-regulatory region sequence-specific DNA binding"/>
    <property type="evidence" value="ECO:0007669"/>
    <property type="project" value="TreeGrafter"/>
</dbReference>
<dbReference type="CDD" id="cd00202">
    <property type="entry name" value="ZnF_GATA"/>
    <property type="match status" value="1"/>
</dbReference>
<feature type="domain" description="GATA-type" evidence="8">
    <location>
        <begin position="142"/>
        <end position="195"/>
    </location>
</feature>
<keyword evidence="5" id="KW-0539">Nucleus</keyword>
<dbReference type="Gene3D" id="3.30.50.10">
    <property type="entry name" value="Erythroid Transcription Factor GATA-1, subunit A"/>
    <property type="match status" value="1"/>
</dbReference>
<name>A0A8H6I7Q7_9AGAR</name>
<evidence type="ECO:0000256" key="6">
    <source>
        <dbReference type="PROSITE-ProRule" id="PRU00094"/>
    </source>
</evidence>
<dbReference type="InterPro" id="IPR039355">
    <property type="entry name" value="Transcription_factor_GATA"/>
</dbReference>
<protein>
    <recommendedName>
        <fullName evidence="8">GATA-type domain-containing protein</fullName>
    </recommendedName>
</protein>
<feature type="compositionally biased region" description="Basic residues" evidence="7">
    <location>
        <begin position="253"/>
        <end position="262"/>
    </location>
</feature>
<accession>A0A8H6I7Q7</accession>
<dbReference type="InterPro" id="IPR000679">
    <property type="entry name" value="Znf_GATA"/>
</dbReference>
<dbReference type="Pfam" id="PF00320">
    <property type="entry name" value="GATA"/>
    <property type="match status" value="1"/>
</dbReference>
<feature type="region of interest" description="Disordered" evidence="7">
    <location>
        <begin position="231"/>
        <end position="325"/>
    </location>
</feature>
<dbReference type="PANTHER" id="PTHR10071:SF281">
    <property type="entry name" value="BOX A-BINDING FACTOR-RELATED"/>
    <property type="match status" value="1"/>
</dbReference>
<dbReference type="GO" id="GO:0005634">
    <property type="term" value="C:nucleus"/>
    <property type="evidence" value="ECO:0007669"/>
    <property type="project" value="UniProtKB-SubCell"/>
</dbReference>
<gene>
    <name evidence="9" type="ORF">DFP72DRAFT_1100778</name>
</gene>
<dbReference type="PROSITE" id="PS00344">
    <property type="entry name" value="GATA_ZN_FINGER_1"/>
    <property type="match status" value="1"/>
</dbReference>
<comment type="subcellular location">
    <subcellularLocation>
        <location evidence="1">Nucleus</location>
    </subcellularLocation>
</comment>
<evidence type="ECO:0000256" key="4">
    <source>
        <dbReference type="ARBA" id="ARBA00022833"/>
    </source>
</evidence>
<feature type="region of interest" description="Disordered" evidence="7">
    <location>
        <begin position="1"/>
        <end position="39"/>
    </location>
</feature>
<dbReference type="AlphaFoldDB" id="A0A8H6I7Q7"/>
<reference evidence="9 10" key="1">
    <citation type="submission" date="2020-07" db="EMBL/GenBank/DDBJ databases">
        <title>Comparative genomics of pyrophilous fungi reveals a link between fire events and developmental genes.</title>
        <authorList>
            <consortium name="DOE Joint Genome Institute"/>
            <person name="Steindorff A.S."/>
            <person name="Carver A."/>
            <person name="Calhoun S."/>
            <person name="Stillman K."/>
            <person name="Liu H."/>
            <person name="Lipzen A."/>
            <person name="Pangilinan J."/>
            <person name="Labutti K."/>
            <person name="Bruns T.D."/>
            <person name="Grigoriev I.V."/>
        </authorList>
    </citation>
    <scope>NUCLEOTIDE SEQUENCE [LARGE SCALE GENOMIC DNA]</scope>
    <source>
        <strain evidence="9 10">CBS 144469</strain>
    </source>
</reference>
<dbReference type="SMART" id="SM00401">
    <property type="entry name" value="ZnF_GATA"/>
    <property type="match status" value="1"/>
</dbReference>
<feature type="compositionally biased region" description="Low complexity" evidence="7">
    <location>
        <begin position="9"/>
        <end position="39"/>
    </location>
</feature>
<dbReference type="EMBL" id="JACGCI010000015">
    <property type="protein sequence ID" value="KAF6759427.1"/>
    <property type="molecule type" value="Genomic_DNA"/>
</dbReference>
<evidence type="ECO:0000256" key="5">
    <source>
        <dbReference type="ARBA" id="ARBA00023242"/>
    </source>
</evidence>
<keyword evidence="10" id="KW-1185">Reference proteome</keyword>
<dbReference type="GO" id="GO:0000122">
    <property type="term" value="P:negative regulation of transcription by RNA polymerase II"/>
    <property type="evidence" value="ECO:0007669"/>
    <property type="project" value="TreeGrafter"/>
</dbReference>
<dbReference type="FunFam" id="3.30.50.10:FF:000007">
    <property type="entry name" value="Nitrogen regulatory AreA, N-terminal"/>
    <property type="match status" value="1"/>
</dbReference>
<dbReference type="PANTHER" id="PTHR10071">
    <property type="entry name" value="TRANSCRIPTION FACTOR GATA FAMILY MEMBER"/>
    <property type="match status" value="1"/>
</dbReference>
<evidence type="ECO:0000256" key="2">
    <source>
        <dbReference type="ARBA" id="ARBA00022723"/>
    </source>
</evidence>
<comment type="caution">
    <text evidence="9">The sequence shown here is derived from an EMBL/GenBank/DDBJ whole genome shotgun (WGS) entry which is preliminary data.</text>
</comment>
<dbReference type="PROSITE" id="PS50114">
    <property type="entry name" value="GATA_ZN_FINGER_2"/>
    <property type="match status" value="1"/>
</dbReference>
<dbReference type="GO" id="GO:0000981">
    <property type="term" value="F:DNA-binding transcription factor activity, RNA polymerase II-specific"/>
    <property type="evidence" value="ECO:0007669"/>
    <property type="project" value="TreeGrafter"/>
</dbReference>
<keyword evidence="4" id="KW-0862">Zinc</keyword>
<dbReference type="SUPFAM" id="SSF57716">
    <property type="entry name" value="Glucocorticoid receptor-like (DNA-binding domain)"/>
    <property type="match status" value="1"/>
</dbReference>
<dbReference type="Proteomes" id="UP000521943">
    <property type="component" value="Unassembled WGS sequence"/>
</dbReference>
<dbReference type="GO" id="GO:0008270">
    <property type="term" value="F:zinc ion binding"/>
    <property type="evidence" value="ECO:0007669"/>
    <property type="project" value="UniProtKB-KW"/>
</dbReference>
<evidence type="ECO:0000259" key="8">
    <source>
        <dbReference type="PROSITE" id="PS50114"/>
    </source>
</evidence>
<dbReference type="InterPro" id="IPR013088">
    <property type="entry name" value="Znf_NHR/GATA"/>
</dbReference>
<dbReference type="PRINTS" id="PR00619">
    <property type="entry name" value="GATAZNFINGER"/>
</dbReference>
<sequence length="516" mass="50753">MHKLLQQHAGAASGSASAAGGAAGSSNKDGSGSGSAHAGGTCPGDGRCDGTGGTSACSGCPTYNNALAISARMEMEGVVATGASAQPNSSSNNAGGNGTNGNAGAGNGAAEESPRADAGDSDVSVAPGALGSGGAGKKGRGAVGALSCANCGTSTTPLWRRDDVGNNICNACGLYFKLHGTHRPNSMKKTVIKRRKRVPAAAGAGSGSAVGGISGRMSDQAAAEALVSVGRPHTLPAGGEGDETDAEVAEQPRKKRVRRSARTTRASVAAAEKEDEDVSMAEGGAEDSGRESSRTHSANGWTDSGHNRSASPQHRGSPRVGPAFGAGGVPGGFELPNGMAVAAALLSGQGAAYMRNPGSGVPSRTHSPLGPGAAMPPGYMMHPGMGPLMNLGMAAGVALGMGVPTVAELERHLGVLGEEKRRWEEMMRTTDRMIAGGVVGAGSASAGASPKQGAAQVAQQVGVQQQQEVPSVAVTSSEGVPASVPLVGRGGERGLKEPVWAVAQPVAAAPAGAELA</sequence>
<feature type="region of interest" description="Disordered" evidence="7">
    <location>
        <begin position="83"/>
        <end position="140"/>
    </location>
</feature>
<dbReference type="GO" id="GO:0045944">
    <property type="term" value="P:positive regulation of transcription by RNA polymerase II"/>
    <property type="evidence" value="ECO:0007669"/>
    <property type="project" value="TreeGrafter"/>
</dbReference>
<evidence type="ECO:0000313" key="10">
    <source>
        <dbReference type="Proteomes" id="UP000521943"/>
    </source>
</evidence>
<evidence type="ECO:0000313" key="9">
    <source>
        <dbReference type="EMBL" id="KAF6759427.1"/>
    </source>
</evidence>
<organism evidence="9 10">
    <name type="scientific">Ephemerocybe angulata</name>
    <dbReference type="NCBI Taxonomy" id="980116"/>
    <lineage>
        <taxon>Eukaryota</taxon>
        <taxon>Fungi</taxon>
        <taxon>Dikarya</taxon>
        <taxon>Basidiomycota</taxon>
        <taxon>Agaricomycotina</taxon>
        <taxon>Agaricomycetes</taxon>
        <taxon>Agaricomycetidae</taxon>
        <taxon>Agaricales</taxon>
        <taxon>Agaricineae</taxon>
        <taxon>Psathyrellaceae</taxon>
        <taxon>Ephemerocybe</taxon>
    </lineage>
</organism>
<evidence type="ECO:0000256" key="7">
    <source>
        <dbReference type="SAM" id="MobiDB-lite"/>
    </source>
</evidence>
<keyword evidence="2" id="KW-0479">Metal-binding</keyword>
<proteinExistence type="predicted"/>
<keyword evidence="3 6" id="KW-0863">Zinc-finger</keyword>
<evidence type="ECO:0000256" key="1">
    <source>
        <dbReference type="ARBA" id="ARBA00004123"/>
    </source>
</evidence>